<keyword evidence="6" id="KW-0249">Electron transport</keyword>
<evidence type="ECO:0000313" key="13">
    <source>
        <dbReference type="Proteomes" id="UP000015559"/>
    </source>
</evidence>
<feature type="domain" description="Cytochrome c" evidence="11">
    <location>
        <begin position="112"/>
        <end position="191"/>
    </location>
</feature>
<feature type="domain" description="Cytochrome c" evidence="11">
    <location>
        <begin position="9"/>
        <end position="101"/>
    </location>
</feature>
<dbReference type="GO" id="GO:0020037">
    <property type="term" value="F:heme binding"/>
    <property type="evidence" value="ECO:0007669"/>
    <property type="project" value="InterPro"/>
</dbReference>
<name>S6A9J7_SULDS</name>
<dbReference type="AlphaFoldDB" id="S6A9J7"/>
<protein>
    <submittedName>
        <fullName evidence="12">Cytochrome c553</fullName>
    </submittedName>
</protein>
<evidence type="ECO:0000256" key="9">
    <source>
        <dbReference type="PIRSR" id="PIRSR000005-2"/>
    </source>
</evidence>
<dbReference type="GO" id="GO:0009055">
    <property type="term" value="F:electron transfer activity"/>
    <property type="evidence" value="ECO:0007669"/>
    <property type="project" value="InterPro"/>
</dbReference>
<reference evidence="12 13" key="1">
    <citation type="journal article" date="2012" name="Appl. Environ. Microbiol.">
        <title>Draft genome sequence of a psychrotolerant sulfur-oxidizing bacterium, Sulfuricella denitrificans skB26, and proteomic insights into cold adaptation.</title>
        <authorList>
            <person name="Watanabe T."/>
            <person name="Kojima H."/>
            <person name="Fukui M."/>
        </authorList>
    </citation>
    <scope>NUCLEOTIDE SEQUENCE [LARGE SCALE GENOMIC DNA]</scope>
    <source>
        <strain evidence="13">skB26</strain>
    </source>
</reference>
<evidence type="ECO:0000256" key="4">
    <source>
        <dbReference type="ARBA" id="ARBA00022723"/>
    </source>
</evidence>
<sequence>MERKLIKFVLLAGGLAVSSSLWAAPSTPAMLSNTCSACHGQFGQAVGPSIPTLAGQPASYIADAMKQFKSGERTGSVMGRVAKAYTDDDFNAMGEFFSQKKFVRYPQKVDAAKVAKGKELHEQNCKKCHTEGGRESEDGGVIAGQWSEYLHITMDDFASKKRAMPKKMAEKFEGLSKDDRDALVNFYASQQ</sequence>
<evidence type="ECO:0000256" key="1">
    <source>
        <dbReference type="ARBA" id="ARBA00004418"/>
    </source>
</evidence>
<dbReference type="InterPro" id="IPR009056">
    <property type="entry name" value="Cyt_c-like_dom"/>
</dbReference>
<dbReference type="PIRSF" id="PIRSF000005">
    <property type="entry name" value="Cytochrome_c4"/>
    <property type="match status" value="1"/>
</dbReference>
<dbReference type="InterPro" id="IPR024167">
    <property type="entry name" value="Cytochrome_c4-like"/>
</dbReference>
<keyword evidence="4 9" id="KW-0479">Metal-binding</keyword>
<evidence type="ECO:0000259" key="11">
    <source>
        <dbReference type="PROSITE" id="PS51007"/>
    </source>
</evidence>
<dbReference type="PROSITE" id="PS51007">
    <property type="entry name" value="CYTC"/>
    <property type="match status" value="2"/>
</dbReference>
<feature type="chain" id="PRO_5004545378" evidence="10">
    <location>
        <begin position="24"/>
        <end position="191"/>
    </location>
</feature>
<feature type="binding site" description="axial binding residue" evidence="9">
    <location>
        <position position="78"/>
    </location>
    <ligand>
        <name>heme c</name>
        <dbReference type="ChEBI" id="CHEBI:61717"/>
        <label>1</label>
    </ligand>
    <ligandPart>
        <name>Fe</name>
        <dbReference type="ChEBI" id="CHEBI:18248"/>
    </ligandPart>
</feature>
<dbReference type="PANTHER" id="PTHR33751:SF9">
    <property type="entry name" value="CYTOCHROME C4"/>
    <property type="match status" value="1"/>
</dbReference>
<dbReference type="GO" id="GO:0042597">
    <property type="term" value="C:periplasmic space"/>
    <property type="evidence" value="ECO:0007669"/>
    <property type="project" value="UniProtKB-SubCell"/>
</dbReference>
<feature type="signal peptide" evidence="10">
    <location>
        <begin position="1"/>
        <end position="23"/>
    </location>
</feature>
<organism evidence="12 13">
    <name type="scientific">Sulfuricella denitrificans (strain DSM 22764 / NBRC 105220 / skB26)</name>
    <dbReference type="NCBI Taxonomy" id="1163617"/>
    <lineage>
        <taxon>Bacteria</taxon>
        <taxon>Pseudomonadati</taxon>
        <taxon>Pseudomonadota</taxon>
        <taxon>Betaproteobacteria</taxon>
        <taxon>Nitrosomonadales</taxon>
        <taxon>Sulfuricellaceae</taxon>
        <taxon>Sulfuricella</taxon>
    </lineage>
</organism>
<dbReference type="KEGG" id="sdr:SCD_n00381"/>
<evidence type="ECO:0000256" key="7">
    <source>
        <dbReference type="ARBA" id="ARBA00023004"/>
    </source>
</evidence>
<evidence type="ECO:0000256" key="5">
    <source>
        <dbReference type="ARBA" id="ARBA00022764"/>
    </source>
</evidence>
<feature type="binding site" description="axial binding residue" evidence="9">
    <location>
        <position position="39"/>
    </location>
    <ligand>
        <name>heme c</name>
        <dbReference type="ChEBI" id="CHEBI:61717"/>
        <label>1</label>
    </ligand>
    <ligandPart>
        <name>Fe</name>
        <dbReference type="ChEBI" id="CHEBI:18248"/>
    </ligandPart>
</feature>
<dbReference type="EMBL" id="AP013066">
    <property type="protein sequence ID" value="BAN34230.1"/>
    <property type="molecule type" value="Genomic_DNA"/>
</dbReference>
<dbReference type="eggNOG" id="COG2863">
    <property type="taxonomic scope" value="Bacteria"/>
</dbReference>
<dbReference type="Pfam" id="PF00034">
    <property type="entry name" value="Cytochrom_C"/>
    <property type="match status" value="2"/>
</dbReference>
<dbReference type="InterPro" id="IPR036909">
    <property type="entry name" value="Cyt_c-like_dom_sf"/>
</dbReference>
<dbReference type="RefSeq" id="WP_009206825.1">
    <property type="nucleotide sequence ID" value="NC_022357.1"/>
</dbReference>
<evidence type="ECO:0000256" key="3">
    <source>
        <dbReference type="ARBA" id="ARBA00022617"/>
    </source>
</evidence>
<dbReference type="Proteomes" id="UP000015559">
    <property type="component" value="Chromosome"/>
</dbReference>
<evidence type="ECO:0000256" key="8">
    <source>
        <dbReference type="PIRSR" id="PIRSR000005-1"/>
    </source>
</evidence>
<feature type="binding site" description="covalent" evidence="8">
    <location>
        <position position="35"/>
    </location>
    <ligand>
        <name>heme c</name>
        <dbReference type="ChEBI" id="CHEBI:61717"/>
        <label>1</label>
    </ligand>
</feature>
<keyword evidence="7 9" id="KW-0408">Iron</keyword>
<accession>S6A9J7</accession>
<keyword evidence="2" id="KW-0813">Transport</keyword>
<dbReference type="HOGENOM" id="CLU_076280_3_2_4"/>
<keyword evidence="3 8" id="KW-0349">Heme</keyword>
<feature type="binding site" description="axial binding residue" evidence="9">
    <location>
        <position position="129"/>
    </location>
    <ligand>
        <name>heme c</name>
        <dbReference type="ChEBI" id="CHEBI:61717"/>
        <label>2</label>
    </ligand>
    <ligandPart>
        <name>Fe</name>
        <dbReference type="ChEBI" id="CHEBI:18248"/>
    </ligandPart>
</feature>
<dbReference type="GO" id="GO:0005506">
    <property type="term" value="F:iron ion binding"/>
    <property type="evidence" value="ECO:0007669"/>
    <property type="project" value="InterPro"/>
</dbReference>
<evidence type="ECO:0000256" key="10">
    <source>
        <dbReference type="SAM" id="SignalP"/>
    </source>
</evidence>
<evidence type="ECO:0000313" key="12">
    <source>
        <dbReference type="EMBL" id="BAN34230.1"/>
    </source>
</evidence>
<evidence type="ECO:0000256" key="2">
    <source>
        <dbReference type="ARBA" id="ARBA00022448"/>
    </source>
</evidence>
<feature type="binding site" description="covalent" evidence="8">
    <location>
        <position position="38"/>
    </location>
    <ligand>
        <name>heme c</name>
        <dbReference type="ChEBI" id="CHEBI:61717"/>
        <label>1</label>
    </ligand>
</feature>
<keyword evidence="10" id="KW-0732">Signal</keyword>
<gene>
    <name evidence="12" type="primary">soxE</name>
    <name evidence="12" type="ORF">SCD_n00381</name>
</gene>
<comment type="subcellular location">
    <subcellularLocation>
        <location evidence="1">Periplasm</location>
    </subcellularLocation>
</comment>
<evidence type="ECO:0000256" key="6">
    <source>
        <dbReference type="ARBA" id="ARBA00022982"/>
    </source>
</evidence>
<dbReference type="Gene3D" id="1.10.760.10">
    <property type="entry name" value="Cytochrome c-like domain"/>
    <property type="match status" value="2"/>
</dbReference>
<comment type="PTM">
    <text evidence="8">Binds 2 heme c groups covalently per subunit.</text>
</comment>
<keyword evidence="13" id="KW-1185">Reference proteome</keyword>
<dbReference type="STRING" id="1163617.SCD_n00381"/>
<dbReference type="SUPFAM" id="SSF46626">
    <property type="entry name" value="Cytochrome c"/>
    <property type="match status" value="2"/>
</dbReference>
<keyword evidence="5" id="KW-0574">Periplasm</keyword>
<dbReference type="PANTHER" id="PTHR33751">
    <property type="entry name" value="CBB3-TYPE CYTOCHROME C OXIDASE SUBUNIT FIXP"/>
    <property type="match status" value="1"/>
</dbReference>
<feature type="binding site" description="covalent" evidence="8">
    <location>
        <position position="125"/>
    </location>
    <ligand>
        <name>heme c</name>
        <dbReference type="ChEBI" id="CHEBI:61717"/>
        <label>2</label>
    </ligand>
</feature>
<feature type="binding site" description="axial binding residue" evidence="9">
    <location>
        <position position="168"/>
    </location>
    <ligand>
        <name>heme c</name>
        <dbReference type="ChEBI" id="CHEBI:61717"/>
        <label>2</label>
    </ligand>
    <ligandPart>
        <name>Fe</name>
        <dbReference type="ChEBI" id="CHEBI:18248"/>
    </ligandPart>
</feature>
<feature type="binding site" description="covalent" evidence="8">
    <location>
        <position position="128"/>
    </location>
    <ligand>
        <name>heme c</name>
        <dbReference type="ChEBI" id="CHEBI:61717"/>
        <label>2</label>
    </ligand>
</feature>
<proteinExistence type="predicted"/>
<dbReference type="InterPro" id="IPR050597">
    <property type="entry name" value="Cytochrome_c_Oxidase_Subunit"/>
</dbReference>